<evidence type="ECO:0000256" key="1">
    <source>
        <dbReference type="SAM" id="MobiDB-lite"/>
    </source>
</evidence>
<evidence type="ECO:0000313" key="3">
    <source>
        <dbReference type="Proteomes" id="UP000252189"/>
    </source>
</evidence>
<gene>
    <name evidence="2" type="ORF">DU504_16345</name>
</gene>
<dbReference type="EMBL" id="QPHM01000003">
    <property type="protein sequence ID" value="RCU44334.1"/>
    <property type="molecule type" value="Genomic_DNA"/>
</dbReference>
<dbReference type="Pfam" id="PF24336">
    <property type="entry name" value="DUF7504"/>
    <property type="match status" value="1"/>
</dbReference>
<dbReference type="Proteomes" id="UP000252189">
    <property type="component" value="Unassembled WGS sequence"/>
</dbReference>
<evidence type="ECO:0000313" key="2">
    <source>
        <dbReference type="EMBL" id="RCU44334.1"/>
    </source>
</evidence>
<feature type="region of interest" description="Disordered" evidence="1">
    <location>
        <begin position="1"/>
        <end position="20"/>
    </location>
</feature>
<evidence type="ECO:0008006" key="4">
    <source>
        <dbReference type="Google" id="ProtNLM"/>
    </source>
</evidence>
<dbReference type="OrthoDB" id="204717at2157"/>
<organism evidence="2 3">
    <name type="scientific">Haloplanus salinus</name>
    <dbReference type="NCBI Taxonomy" id="1126245"/>
    <lineage>
        <taxon>Archaea</taxon>
        <taxon>Methanobacteriati</taxon>
        <taxon>Methanobacteriota</taxon>
        <taxon>Stenosarchaea group</taxon>
        <taxon>Halobacteria</taxon>
        <taxon>Halobacteriales</taxon>
        <taxon>Haloferacaceae</taxon>
        <taxon>Haloplanus</taxon>
    </lineage>
</organism>
<keyword evidence="3" id="KW-1185">Reference proteome</keyword>
<dbReference type="InterPro" id="IPR027417">
    <property type="entry name" value="P-loop_NTPase"/>
</dbReference>
<reference evidence="2 3" key="1">
    <citation type="submission" date="2018-07" db="EMBL/GenBank/DDBJ databases">
        <title>Genome sequences of Haloplanus salinus JCM 18368T.</title>
        <authorList>
            <person name="Kim Y.B."/>
            <person name="Roh S.W."/>
        </authorList>
    </citation>
    <scope>NUCLEOTIDE SEQUENCE [LARGE SCALE GENOMIC DNA]</scope>
    <source>
        <strain evidence="2 3">JCM 18368</strain>
    </source>
</reference>
<name>A0A368N408_9EURY</name>
<proteinExistence type="predicted"/>
<dbReference type="Gene3D" id="3.40.50.300">
    <property type="entry name" value="P-loop containing nucleotide triphosphate hydrolases"/>
    <property type="match status" value="1"/>
</dbReference>
<dbReference type="InterPro" id="IPR055927">
    <property type="entry name" value="DUF7504"/>
</dbReference>
<dbReference type="AlphaFoldDB" id="A0A368N408"/>
<protein>
    <recommendedName>
        <fullName evidence="4">KaiC-like domain-containing protein</fullName>
    </recommendedName>
</protein>
<dbReference type="RefSeq" id="WP_114450505.1">
    <property type="nucleotide sequence ID" value="NZ_QPHM01000003.1"/>
</dbReference>
<sequence>MGENADSAVDREAVQVDPLPENLSGGSTVLVATAGDPSQYAVNLRILCAQGTAEDTAFVVTTTESADRTIEIYDTLGVDSERPSLRIVDTVSVQQSVSALYDEIPVVFTPSASDLERLVMALSNLVDTSPPTRGARHLVVRSLTPILAASSVDQLSTVLDRITGLRSETGLALLGIDYTAHDEATMTAIADLVDGVLWVTQPAPDRLAFDYQPTESRHSGFVPGGETSD</sequence>
<accession>A0A368N408</accession>
<comment type="caution">
    <text evidence="2">The sequence shown here is derived from an EMBL/GenBank/DDBJ whole genome shotgun (WGS) entry which is preliminary data.</text>
</comment>